<dbReference type="InterPro" id="IPR004485">
    <property type="entry name" value="Cobalamin_biosynth_CobD/CbiB"/>
</dbReference>
<dbReference type="PANTHER" id="PTHR34308:SF1">
    <property type="entry name" value="COBALAMIN BIOSYNTHESIS PROTEIN CBIB"/>
    <property type="match status" value="1"/>
</dbReference>
<evidence type="ECO:0000313" key="10">
    <source>
        <dbReference type="EMBL" id="KXS31843.1"/>
    </source>
</evidence>
<dbReference type="Pfam" id="PF03186">
    <property type="entry name" value="CobD_Cbib"/>
    <property type="match status" value="1"/>
</dbReference>
<reference evidence="10 11" key="1">
    <citation type="submission" date="2016-02" db="EMBL/GenBank/DDBJ databases">
        <authorList>
            <person name="Wen L."/>
            <person name="He K."/>
            <person name="Yang H."/>
        </authorList>
    </citation>
    <scope>NUCLEOTIDE SEQUENCE [LARGE SCALE GENOMIC DNA]</scope>
    <source>
        <strain evidence="10">ShG14-8</strain>
    </source>
</reference>
<evidence type="ECO:0000256" key="1">
    <source>
        <dbReference type="ARBA" id="ARBA00004651"/>
    </source>
</evidence>
<evidence type="ECO:0000256" key="9">
    <source>
        <dbReference type="HAMAP-Rule" id="MF_00024"/>
    </source>
</evidence>
<evidence type="ECO:0000256" key="7">
    <source>
        <dbReference type="ARBA" id="ARBA00022989"/>
    </source>
</evidence>
<keyword evidence="7 9" id="KW-1133">Transmembrane helix</keyword>
<dbReference type="GO" id="GO:0009236">
    <property type="term" value="P:cobalamin biosynthetic process"/>
    <property type="evidence" value="ECO:0007669"/>
    <property type="project" value="UniProtKB-UniRule"/>
</dbReference>
<keyword evidence="8 9" id="KW-0472">Membrane</keyword>
<dbReference type="EMBL" id="LSLI01000053">
    <property type="protein sequence ID" value="KXS31843.1"/>
    <property type="molecule type" value="Genomic_DNA"/>
</dbReference>
<evidence type="ECO:0000256" key="6">
    <source>
        <dbReference type="ARBA" id="ARBA00022692"/>
    </source>
</evidence>
<evidence type="ECO:0000256" key="8">
    <source>
        <dbReference type="ARBA" id="ARBA00023136"/>
    </source>
</evidence>
<keyword evidence="6 9" id="KW-0812">Transmembrane</keyword>
<comment type="subcellular location">
    <subcellularLocation>
        <location evidence="1 9">Cell membrane</location>
        <topology evidence="1 9">Multi-pass membrane protein</topology>
    </subcellularLocation>
</comment>
<comment type="similarity">
    <text evidence="3 9">Belongs to the CobD/CbiB family.</text>
</comment>
<comment type="pathway">
    <text evidence="2 9">Cofactor biosynthesis; adenosylcobalamin biosynthesis.</text>
</comment>
<accession>A0A139BSQ4</accession>
<dbReference type="PATRIC" id="fig|1796491.3.peg.2200"/>
<comment type="caution">
    <text evidence="9">Lacks conserved residue(s) required for the propagation of feature annotation.</text>
</comment>
<dbReference type="GO" id="GO:0005886">
    <property type="term" value="C:plasma membrane"/>
    <property type="evidence" value="ECO:0007669"/>
    <property type="project" value="UniProtKB-SubCell"/>
</dbReference>
<comment type="function">
    <text evidence="9">Converts cobyric acid to cobinamide by the addition of aminopropanol on the F carboxylic group.</text>
</comment>
<dbReference type="UniPathway" id="UPA00148"/>
<proteinExistence type="inferred from homology"/>
<evidence type="ECO:0000256" key="5">
    <source>
        <dbReference type="ARBA" id="ARBA00022573"/>
    </source>
</evidence>
<evidence type="ECO:0000256" key="2">
    <source>
        <dbReference type="ARBA" id="ARBA00004953"/>
    </source>
</evidence>
<dbReference type="GO" id="GO:0048472">
    <property type="term" value="F:threonine-phosphate decarboxylase activity"/>
    <property type="evidence" value="ECO:0007669"/>
    <property type="project" value="InterPro"/>
</dbReference>
<protein>
    <recommendedName>
        <fullName evidence="9">Cobalamin biosynthesis protein CobD</fullName>
    </recommendedName>
</protein>
<sequence length="256" mass="27635">MRAKGALSVLFLLLPFVLLGAALAAIPRWGLLFQAMLLYFAIGATSLAQHARAVGDALKNNDLDLARSSVAMIVSRDTSAMQETDIAKATVETVLENGSDAVFAAIFWFLLLGAPGAIMYRLANTLDAMWGYRTARYLHFGWAAARLDDVLNWVPARLTALTYTLLGNRSVAWRCWRSQGSRWYSPNAGPVMAAGAGALTIELGGPATYHGELKYRPTLGEGCEPCGSDIERALSLVKRGLWLWVAMAVVGGMILA</sequence>
<reference evidence="10 11" key="2">
    <citation type="submission" date="2016-03" db="EMBL/GenBank/DDBJ databases">
        <title>New uncultured bacterium of the family Gallionellaceae from acid mine drainage: description and reconstruction of genome based on metagenomic analysis of microbial community.</title>
        <authorList>
            <person name="Kadnikov V."/>
            <person name="Ivasenko D."/>
            <person name="Beletsky A."/>
            <person name="Mardanov A."/>
            <person name="Danilova E."/>
            <person name="Pimenov N."/>
            <person name="Karnachuk O."/>
            <person name="Ravin N."/>
        </authorList>
    </citation>
    <scope>NUCLEOTIDE SEQUENCE [LARGE SCALE GENOMIC DNA]</scope>
    <source>
        <strain evidence="10">ShG14-8</strain>
    </source>
</reference>
<feature type="transmembrane region" description="Helical" evidence="9">
    <location>
        <begin position="101"/>
        <end position="123"/>
    </location>
</feature>
<dbReference type="AlphaFoldDB" id="A0A139BSQ4"/>
<dbReference type="Proteomes" id="UP000070578">
    <property type="component" value="Unassembled WGS sequence"/>
</dbReference>
<dbReference type="HAMAP" id="MF_00024">
    <property type="entry name" value="CobD_CbiB"/>
    <property type="match status" value="1"/>
</dbReference>
<evidence type="ECO:0000256" key="4">
    <source>
        <dbReference type="ARBA" id="ARBA00022475"/>
    </source>
</evidence>
<dbReference type="NCBIfam" id="TIGR00380">
    <property type="entry name" value="cobal_cbiB"/>
    <property type="match status" value="1"/>
</dbReference>
<dbReference type="GO" id="GO:0015420">
    <property type="term" value="F:ABC-type vitamin B12 transporter activity"/>
    <property type="evidence" value="ECO:0007669"/>
    <property type="project" value="UniProtKB-UniRule"/>
</dbReference>
<keyword evidence="4 9" id="KW-1003">Cell membrane</keyword>
<name>A0A139BSQ4_9PROT</name>
<dbReference type="PANTHER" id="PTHR34308">
    <property type="entry name" value="COBALAMIN BIOSYNTHESIS PROTEIN CBIB"/>
    <property type="match status" value="1"/>
</dbReference>
<comment type="caution">
    <text evidence="10">The sequence shown here is derived from an EMBL/GenBank/DDBJ whole genome shotgun (WGS) entry which is preliminary data.</text>
</comment>
<evidence type="ECO:0000313" key="11">
    <source>
        <dbReference type="Proteomes" id="UP000070578"/>
    </source>
</evidence>
<organism evidence="10 11">
    <name type="scientific">Candidatus Gallionella acididurans</name>
    <dbReference type="NCBI Taxonomy" id="1796491"/>
    <lineage>
        <taxon>Bacteria</taxon>
        <taxon>Pseudomonadati</taxon>
        <taxon>Pseudomonadota</taxon>
        <taxon>Betaproteobacteria</taxon>
        <taxon>Nitrosomonadales</taxon>
        <taxon>Gallionellaceae</taxon>
        <taxon>Gallionella</taxon>
    </lineage>
</organism>
<evidence type="ECO:0000256" key="3">
    <source>
        <dbReference type="ARBA" id="ARBA00006263"/>
    </source>
</evidence>
<gene>
    <name evidence="9" type="primary">cobD</name>
    <name evidence="10" type="ORF">AWT59_2018</name>
</gene>
<keyword evidence="5 9" id="KW-0169">Cobalamin biosynthesis</keyword>